<dbReference type="Proteomes" id="UP000812277">
    <property type="component" value="Unassembled WGS sequence"/>
</dbReference>
<dbReference type="Pfam" id="PF00027">
    <property type="entry name" value="cNMP_binding"/>
    <property type="match status" value="1"/>
</dbReference>
<dbReference type="RefSeq" id="WP_219872689.1">
    <property type="nucleotide sequence ID" value="NZ_JAHZIJ010000007.1"/>
</dbReference>
<accession>A0ABS7D677</accession>
<evidence type="ECO:0000256" key="1">
    <source>
        <dbReference type="ARBA" id="ARBA00023159"/>
    </source>
</evidence>
<dbReference type="PANTHER" id="PTHR23011">
    <property type="entry name" value="CYCLIC NUCLEOTIDE-BINDING DOMAIN CONTAINING PROTEIN"/>
    <property type="match status" value="1"/>
</dbReference>
<feature type="domain" description="Cyclic nucleotide-binding" evidence="2">
    <location>
        <begin position="13"/>
        <end position="133"/>
    </location>
</feature>
<dbReference type="InterPro" id="IPR014710">
    <property type="entry name" value="RmlC-like_jellyroll"/>
</dbReference>
<keyword evidence="4" id="KW-1185">Reference proteome</keyword>
<organism evidence="3 4">
    <name type="scientific">Paenibacillus oenotherae</name>
    <dbReference type="NCBI Taxonomy" id="1435645"/>
    <lineage>
        <taxon>Bacteria</taxon>
        <taxon>Bacillati</taxon>
        <taxon>Bacillota</taxon>
        <taxon>Bacilli</taxon>
        <taxon>Bacillales</taxon>
        <taxon>Paenibacillaceae</taxon>
        <taxon>Paenibacillus</taxon>
    </lineage>
</organism>
<gene>
    <name evidence="3" type="ORF">K0T92_11855</name>
</gene>
<proteinExistence type="predicted"/>
<reference evidence="3 4" key="1">
    <citation type="submission" date="2021-07" db="EMBL/GenBank/DDBJ databases">
        <title>Paenibacillus radiodurans sp. nov., isolated from the southeastern edge of Tengger Desert.</title>
        <authorList>
            <person name="Zhang G."/>
        </authorList>
    </citation>
    <scope>NUCLEOTIDE SEQUENCE [LARGE SCALE GENOMIC DNA]</scope>
    <source>
        <strain evidence="3 4">DT7-4</strain>
    </source>
</reference>
<sequence>MSIETARLRQLSLFENIGEDALEAMAGIFVVEQLDGDQYVLRQGEEGSKFYMIESGKVEISRLQEDGQRVVLAVLKEGDHFGEIALMRKSARNADVRTVTPCLLVTITHENFHELLERQPHIKSKLEKLLAERS</sequence>
<protein>
    <submittedName>
        <fullName evidence="3">Cyclic nucleotide-binding domain-containing protein</fullName>
    </submittedName>
</protein>
<dbReference type="EMBL" id="JAHZIJ010000007">
    <property type="protein sequence ID" value="MBW7475445.1"/>
    <property type="molecule type" value="Genomic_DNA"/>
</dbReference>
<comment type="caution">
    <text evidence="3">The sequence shown here is derived from an EMBL/GenBank/DDBJ whole genome shotgun (WGS) entry which is preliminary data.</text>
</comment>
<dbReference type="InterPro" id="IPR000595">
    <property type="entry name" value="cNMP-bd_dom"/>
</dbReference>
<keyword evidence="1" id="KW-0010">Activator</keyword>
<dbReference type="SMART" id="SM00100">
    <property type="entry name" value="cNMP"/>
    <property type="match status" value="1"/>
</dbReference>
<dbReference type="SUPFAM" id="SSF51206">
    <property type="entry name" value="cAMP-binding domain-like"/>
    <property type="match status" value="1"/>
</dbReference>
<dbReference type="PANTHER" id="PTHR23011:SF28">
    <property type="entry name" value="CYCLIC NUCLEOTIDE-BINDING DOMAIN CONTAINING PROTEIN"/>
    <property type="match status" value="1"/>
</dbReference>
<name>A0ABS7D677_9BACL</name>
<dbReference type="InterPro" id="IPR018490">
    <property type="entry name" value="cNMP-bd_dom_sf"/>
</dbReference>
<dbReference type="PROSITE" id="PS50042">
    <property type="entry name" value="CNMP_BINDING_3"/>
    <property type="match status" value="1"/>
</dbReference>
<dbReference type="Gene3D" id="2.60.120.10">
    <property type="entry name" value="Jelly Rolls"/>
    <property type="match status" value="1"/>
</dbReference>
<dbReference type="PRINTS" id="PR00103">
    <property type="entry name" value="CAMPKINASE"/>
</dbReference>
<evidence type="ECO:0000259" key="2">
    <source>
        <dbReference type="PROSITE" id="PS50042"/>
    </source>
</evidence>
<evidence type="ECO:0000313" key="4">
    <source>
        <dbReference type="Proteomes" id="UP000812277"/>
    </source>
</evidence>
<dbReference type="CDD" id="cd00038">
    <property type="entry name" value="CAP_ED"/>
    <property type="match status" value="1"/>
</dbReference>
<evidence type="ECO:0000313" key="3">
    <source>
        <dbReference type="EMBL" id="MBW7475445.1"/>
    </source>
</evidence>